<dbReference type="PANTHER" id="PTHR33270:SF6">
    <property type="entry name" value="OS02G0448600 PROTEIN"/>
    <property type="match status" value="1"/>
</dbReference>
<feature type="transmembrane region" description="Helical" evidence="2">
    <location>
        <begin position="466"/>
        <end position="488"/>
    </location>
</feature>
<feature type="region of interest" description="Disordered" evidence="1">
    <location>
        <begin position="401"/>
        <end position="426"/>
    </location>
</feature>
<keyword evidence="5" id="KW-1185">Reference proteome</keyword>
<feature type="domain" description="DUF7054" evidence="3">
    <location>
        <begin position="309"/>
        <end position="392"/>
    </location>
</feature>
<keyword evidence="2" id="KW-0812">Transmembrane</keyword>
<feature type="compositionally biased region" description="Polar residues" evidence="1">
    <location>
        <begin position="401"/>
        <end position="416"/>
    </location>
</feature>
<name>A0A8K0HAS3_9ROSA</name>
<dbReference type="AlphaFoldDB" id="A0A8K0HAS3"/>
<comment type="caution">
    <text evidence="4">The sequence shown here is derived from an EMBL/GenBank/DDBJ whole genome shotgun (WGS) entry which is preliminary data.</text>
</comment>
<dbReference type="Pfam" id="PF03311">
    <property type="entry name" value="Cornichon"/>
    <property type="match status" value="1"/>
</dbReference>
<feature type="transmembrane region" description="Helical" evidence="2">
    <location>
        <begin position="515"/>
        <end position="543"/>
    </location>
</feature>
<dbReference type="InterPro" id="IPR003377">
    <property type="entry name" value="Cornichon"/>
</dbReference>
<evidence type="ECO:0000313" key="5">
    <source>
        <dbReference type="Proteomes" id="UP000796880"/>
    </source>
</evidence>
<feature type="compositionally biased region" description="Basic residues" evidence="1">
    <location>
        <begin position="36"/>
        <end position="48"/>
    </location>
</feature>
<evidence type="ECO:0000259" key="3">
    <source>
        <dbReference type="Pfam" id="PF23156"/>
    </source>
</evidence>
<dbReference type="Pfam" id="PF23156">
    <property type="entry name" value="DUF7054"/>
    <property type="match status" value="2"/>
</dbReference>
<evidence type="ECO:0000256" key="2">
    <source>
        <dbReference type="SAM" id="Phobius"/>
    </source>
</evidence>
<dbReference type="Proteomes" id="UP000796880">
    <property type="component" value="Unassembled WGS sequence"/>
</dbReference>
<feature type="compositionally biased region" description="Basic residues" evidence="1">
    <location>
        <begin position="1"/>
        <end position="10"/>
    </location>
</feature>
<dbReference type="GO" id="GO:0016192">
    <property type="term" value="P:vesicle-mediated transport"/>
    <property type="evidence" value="ECO:0007669"/>
    <property type="project" value="InterPro"/>
</dbReference>
<keyword evidence="2" id="KW-0472">Membrane</keyword>
<proteinExistence type="predicted"/>
<reference evidence="4" key="1">
    <citation type="submission" date="2020-03" db="EMBL/GenBank/DDBJ databases">
        <title>A high-quality chromosome-level genome assembly of a woody plant with both climbing and erect habits, Rhamnella rubrinervis.</title>
        <authorList>
            <person name="Lu Z."/>
            <person name="Yang Y."/>
            <person name="Zhu X."/>
            <person name="Sun Y."/>
        </authorList>
    </citation>
    <scope>NUCLEOTIDE SEQUENCE</scope>
    <source>
        <strain evidence="4">BYM</strain>
        <tissue evidence="4">Leaf</tissue>
    </source>
</reference>
<keyword evidence="2" id="KW-1133">Transmembrane helix</keyword>
<gene>
    <name evidence="4" type="ORF">FNV43_RR09136</name>
</gene>
<dbReference type="InterPro" id="IPR055482">
    <property type="entry name" value="DUF7054"/>
</dbReference>
<sequence length="598" mass="67617">MPERGLRRRAPVTGDRRARPPHPSPSPRQRTSPPRRSSKHSKPIKILKRCQSEPMLWTPGNDGSEDDRRQDSTTEEGLLFRPHTYADVFASSPSLPGLSSNSHEGYKRDAKVVVNVTVEGSPGPVRTMVKLGSSVDDTIKLVVDKYSEEGRTPKLDKGAASSFELHHSHFSLQCLDKAEVIGDVGSRNFYLRKNSSGHSSDNIVAVRATSPPPLAVLLSGFIARKAGKIMRRIQKIWNVVVCSLTLMDAMISRSSRYGRRHGPCRVQQSTFERFLHTCPPDLLRRQGGRLTLPENPEAAPDQNGLSRRLTKLLLNVSIERSLGPVQVVMSPENSVGDLVKRAMEIYVREKRRPLLVDNDPHRFQLHYSQFSMESLKAEEKLINLGSRNFFLCSKPKTSVNSTNCSEQANKETNSPFPLTKLKQSKPPESARPIRVQCAHSAPCASISKIKESCTGTKEGGGPMADLYVWLMSFFFLIALLVLVVYQLMCLADLEFDYINPYDSSARINRVILPEFIAQGVLCAFFLLTGHWVMTLLCGPYLYYNVNQYMRKQHLVDVTEIFNMLHKEKKQRLFKLFYLIFLLFLSIFWMILTALEEHD</sequence>
<evidence type="ECO:0000313" key="4">
    <source>
        <dbReference type="EMBL" id="KAF3448423.1"/>
    </source>
</evidence>
<dbReference type="InterPro" id="IPR040358">
    <property type="entry name" value="At4g22758-like"/>
</dbReference>
<dbReference type="SMART" id="SM01398">
    <property type="entry name" value="Cornichon"/>
    <property type="match status" value="1"/>
</dbReference>
<accession>A0A8K0HAS3</accession>
<feature type="domain" description="DUF7054" evidence="3">
    <location>
        <begin position="109"/>
        <end position="192"/>
    </location>
</feature>
<evidence type="ECO:0000256" key="1">
    <source>
        <dbReference type="SAM" id="MobiDB-lite"/>
    </source>
</evidence>
<dbReference type="OrthoDB" id="1885101at2759"/>
<dbReference type="PANTHER" id="PTHR33270">
    <property type="entry name" value="BNAC05G50380D PROTEIN"/>
    <property type="match status" value="1"/>
</dbReference>
<organism evidence="4 5">
    <name type="scientific">Rhamnella rubrinervis</name>
    <dbReference type="NCBI Taxonomy" id="2594499"/>
    <lineage>
        <taxon>Eukaryota</taxon>
        <taxon>Viridiplantae</taxon>
        <taxon>Streptophyta</taxon>
        <taxon>Embryophyta</taxon>
        <taxon>Tracheophyta</taxon>
        <taxon>Spermatophyta</taxon>
        <taxon>Magnoliopsida</taxon>
        <taxon>eudicotyledons</taxon>
        <taxon>Gunneridae</taxon>
        <taxon>Pentapetalae</taxon>
        <taxon>rosids</taxon>
        <taxon>fabids</taxon>
        <taxon>Rosales</taxon>
        <taxon>Rhamnaceae</taxon>
        <taxon>rhamnoid group</taxon>
        <taxon>Rhamneae</taxon>
        <taxon>Rhamnella</taxon>
    </lineage>
</organism>
<dbReference type="EMBL" id="VOIH02000004">
    <property type="protein sequence ID" value="KAF3448423.1"/>
    <property type="molecule type" value="Genomic_DNA"/>
</dbReference>
<protein>
    <recommendedName>
        <fullName evidence="3">DUF7054 domain-containing protein</fullName>
    </recommendedName>
</protein>
<feature type="region of interest" description="Disordered" evidence="1">
    <location>
        <begin position="1"/>
        <end position="80"/>
    </location>
</feature>
<feature type="transmembrane region" description="Helical" evidence="2">
    <location>
        <begin position="575"/>
        <end position="594"/>
    </location>
</feature>